<dbReference type="AlphaFoldDB" id="A0A7R8VAK1"/>
<dbReference type="GO" id="GO:0004867">
    <property type="term" value="F:serine-type endopeptidase inhibitor activity"/>
    <property type="evidence" value="ECO:0007669"/>
    <property type="project" value="UniProtKB-KW"/>
</dbReference>
<dbReference type="EMBL" id="OA564566">
    <property type="protein sequence ID" value="CAD7194783.1"/>
    <property type="molecule type" value="Genomic_DNA"/>
</dbReference>
<evidence type="ECO:0000256" key="2">
    <source>
        <dbReference type="ARBA" id="ARBA00022900"/>
    </source>
</evidence>
<reference evidence="5" key="1">
    <citation type="submission" date="2020-11" db="EMBL/GenBank/DDBJ databases">
        <authorList>
            <person name="Tran Van P."/>
        </authorList>
    </citation>
    <scope>NUCLEOTIDE SEQUENCE</scope>
</reference>
<name>A0A7R8VAK1_TIMDO</name>
<dbReference type="CDD" id="cd22638">
    <property type="entry name" value="Kunitz_amblin-like"/>
    <property type="match status" value="1"/>
</dbReference>
<gene>
    <name evidence="5" type="ORF">TDIB3V08_LOCUS1197</name>
</gene>
<organism evidence="5">
    <name type="scientific">Timema douglasi</name>
    <name type="common">Walking stick</name>
    <dbReference type="NCBI Taxonomy" id="61478"/>
    <lineage>
        <taxon>Eukaryota</taxon>
        <taxon>Metazoa</taxon>
        <taxon>Ecdysozoa</taxon>
        <taxon>Arthropoda</taxon>
        <taxon>Hexapoda</taxon>
        <taxon>Insecta</taxon>
        <taxon>Pterygota</taxon>
        <taxon>Neoptera</taxon>
        <taxon>Polyneoptera</taxon>
        <taxon>Phasmatodea</taxon>
        <taxon>Timematodea</taxon>
        <taxon>Timematoidea</taxon>
        <taxon>Timematidae</taxon>
        <taxon>Timema</taxon>
    </lineage>
</organism>
<keyword evidence="2" id="KW-0722">Serine protease inhibitor</keyword>
<sequence>MVHPTEIRSSISPSSAVELNTTSALANYATEAGCSRHPRSGVCLAYMPKYYFDPQTNSCGQFIYGGCSGNCNRFDTALAPPDSCDLSPGPVALVVNPVLPMLSEPSGFVSYPGTSFH</sequence>
<accession>A0A7R8VAK1</accession>
<dbReference type="InterPro" id="IPR036880">
    <property type="entry name" value="Kunitz_BPTI_sf"/>
</dbReference>
<keyword evidence="3" id="KW-1015">Disulfide bond</keyword>
<dbReference type="Gene3D" id="4.10.410.10">
    <property type="entry name" value="Pancreatic trypsin inhibitor Kunitz domain"/>
    <property type="match status" value="1"/>
</dbReference>
<dbReference type="SMART" id="SM00131">
    <property type="entry name" value="KU"/>
    <property type="match status" value="1"/>
</dbReference>
<dbReference type="SUPFAM" id="SSF57362">
    <property type="entry name" value="BPTI-like"/>
    <property type="match status" value="1"/>
</dbReference>
<dbReference type="InterPro" id="IPR050098">
    <property type="entry name" value="TFPI/VKTCI-like"/>
</dbReference>
<evidence type="ECO:0000313" key="5">
    <source>
        <dbReference type="EMBL" id="CAD7194783.1"/>
    </source>
</evidence>
<proteinExistence type="predicted"/>
<dbReference type="FunFam" id="4.10.410.10:FF:000020">
    <property type="entry name" value="Collagen, type VI, alpha 3"/>
    <property type="match status" value="1"/>
</dbReference>
<dbReference type="Pfam" id="PF00014">
    <property type="entry name" value="Kunitz_BPTI"/>
    <property type="match status" value="1"/>
</dbReference>
<evidence type="ECO:0000256" key="3">
    <source>
        <dbReference type="ARBA" id="ARBA00023157"/>
    </source>
</evidence>
<feature type="domain" description="BPTI/Kunitz inhibitor" evidence="4">
    <location>
        <begin position="34"/>
        <end position="84"/>
    </location>
</feature>
<dbReference type="InterPro" id="IPR002223">
    <property type="entry name" value="Kunitz_BPTI"/>
</dbReference>
<dbReference type="PANTHER" id="PTHR10083">
    <property type="entry name" value="KUNITZ-TYPE PROTEASE INHIBITOR-RELATED"/>
    <property type="match status" value="1"/>
</dbReference>
<keyword evidence="1" id="KW-0646">Protease inhibitor</keyword>
<evidence type="ECO:0000259" key="4">
    <source>
        <dbReference type="PROSITE" id="PS50279"/>
    </source>
</evidence>
<dbReference type="PROSITE" id="PS50279">
    <property type="entry name" value="BPTI_KUNITZ_2"/>
    <property type="match status" value="1"/>
</dbReference>
<protein>
    <recommendedName>
        <fullName evidence="4">BPTI/Kunitz inhibitor domain-containing protein</fullName>
    </recommendedName>
</protein>
<evidence type="ECO:0000256" key="1">
    <source>
        <dbReference type="ARBA" id="ARBA00022690"/>
    </source>
</evidence>